<dbReference type="SUPFAM" id="SSF54534">
    <property type="entry name" value="FKBP-like"/>
    <property type="match status" value="1"/>
</dbReference>
<gene>
    <name evidence="3" type="ORF">PCOR1329_LOCUS1322</name>
</gene>
<proteinExistence type="predicted"/>
<accession>A0ABN9PI29</accession>
<dbReference type="InterPro" id="IPR023058">
    <property type="entry name" value="PPIase_PpiC_CS"/>
</dbReference>
<dbReference type="InterPro" id="IPR015425">
    <property type="entry name" value="FH2_Formin"/>
</dbReference>
<evidence type="ECO:0000313" key="3">
    <source>
        <dbReference type="EMBL" id="CAK0789893.1"/>
    </source>
</evidence>
<dbReference type="EMBL" id="CAUYUJ010000320">
    <property type="protein sequence ID" value="CAK0789893.1"/>
    <property type="molecule type" value="Genomic_DNA"/>
</dbReference>
<dbReference type="SUPFAM" id="SSF101447">
    <property type="entry name" value="Formin homology 2 domain (FH2 domain)"/>
    <property type="match status" value="1"/>
</dbReference>
<reference evidence="3" key="1">
    <citation type="submission" date="2023-10" db="EMBL/GenBank/DDBJ databases">
        <authorList>
            <person name="Chen Y."/>
            <person name="Shah S."/>
            <person name="Dougan E. K."/>
            <person name="Thang M."/>
            <person name="Chan C."/>
        </authorList>
    </citation>
    <scope>NUCLEOTIDE SEQUENCE [LARGE SCALE GENOMIC DNA]</scope>
</reference>
<dbReference type="InterPro" id="IPR050245">
    <property type="entry name" value="PrsA_foldase"/>
</dbReference>
<dbReference type="Proteomes" id="UP001189429">
    <property type="component" value="Unassembled WGS sequence"/>
</dbReference>
<evidence type="ECO:0000313" key="4">
    <source>
        <dbReference type="Proteomes" id="UP001189429"/>
    </source>
</evidence>
<dbReference type="Gene3D" id="1.20.58.2220">
    <property type="entry name" value="Formin, FH2 domain"/>
    <property type="match status" value="1"/>
</dbReference>
<dbReference type="InterPro" id="IPR046357">
    <property type="entry name" value="PPIase_dom_sf"/>
</dbReference>
<organism evidence="3 4">
    <name type="scientific">Prorocentrum cordatum</name>
    <dbReference type="NCBI Taxonomy" id="2364126"/>
    <lineage>
        <taxon>Eukaryota</taxon>
        <taxon>Sar</taxon>
        <taxon>Alveolata</taxon>
        <taxon>Dinophyceae</taxon>
        <taxon>Prorocentrales</taxon>
        <taxon>Prorocentraceae</taxon>
        <taxon>Prorocentrum</taxon>
    </lineage>
</organism>
<evidence type="ECO:0000256" key="1">
    <source>
        <dbReference type="PROSITE-ProRule" id="PRU00278"/>
    </source>
</evidence>
<dbReference type="PROSITE" id="PS50198">
    <property type="entry name" value="PPIC_PPIASE_2"/>
    <property type="match status" value="1"/>
</dbReference>
<comment type="caution">
    <text evidence="3">The sequence shown here is derived from an EMBL/GenBank/DDBJ whole genome shotgun (WGS) entry which is preliminary data.</text>
</comment>
<feature type="domain" description="PpiC" evidence="2">
    <location>
        <begin position="431"/>
        <end position="523"/>
    </location>
</feature>
<dbReference type="Pfam" id="PF00639">
    <property type="entry name" value="Rotamase"/>
    <property type="match status" value="1"/>
</dbReference>
<dbReference type="InterPro" id="IPR042201">
    <property type="entry name" value="FH2_Formin_sf"/>
</dbReference>
<dbReference type="PANTHER" id="PTHR47245:SF2">
    <property type="entry name" value="PEPTIDYL-PROLYL CIS-TRANS ISOMERASE HP_0175-RELATED"/>
    <property type="match status" value="1"/>
</dbReference>
<dbReference type="Gene3D" id="3.10.50.40">
    <property type="match status" value="1"/>
</dbReference>
<dbReference type="Pfam" id="PF02181">
    <property type="entry name" value="FH2"/>
    <property type="match status" value="1"/>
</dbReference>
<keyword evidence="4" id="KW-1185">Reference proteome</keyword>
<evidence type="ECO:0000259" key="2">
    <source>
        <dbReference type="PROSITE" id="PS50198"/>
    </source>
</evidence>
<dbReference type="PANTHER" id="PTHR47245">
    <property type="entry name" value="PEPTIDYLPROLYL ISOMERASE"/>
    <property type="match status" value="1"/>
</dbReference>
<dbReference type="InterPro" id="IPR000297">
    <property type="entry name" value="PPIase_PpiC"/>
</dbReference>
<sequence>MALRSAIQWPAGRLRRAPSIVPAEGALGPTVWDAVPDCRARLPAGELEGRLRRFRSRRPGEEVPAAVPGLRRQTSEEDRQAVVAIGRLPPASEVVRAVADLDEGALSTQELADVREHLCRGPSGAGAACPHAPAQLRDFCGALGALPLCREQISCWSAARSCRERAAECARALESFLDIIDCFHSAEALSTLLGIVLAVGNHLNGGTGRGQADGFDLQALAMLEGIKDSEGRDLRHFVLDVFFHGARDKAQQLVHELWPCFLNVRRSITKDAAGTEVLNKRVNVTLEDVARLVSSLRAELEEASDTLQAALPKLEPDCTFCRCMPDIMSCTKEAVDQVCSLSDSAAARYKGLLAWLRSQDMCSGDFCLLWDNFFAPGDLMCNKGRTAYFTAAFCGGEPPGLAQLEDLWGLQQSALAPASAPPGMCDEGGQERERAWAPGMLDAEAFCRALAPCLAFPDDFDAAARAYSACLGTRDVGGDLGDVERGQMHPAIEAALFDKELELGKVLGPVETAAGWHLLLARQKNRGILSTTVRASHILVAHGWHEKPAEEEAILLAQELAGEQESINRTWRRWSFENSLPSALLEQRSDEGLRECRTGLGRHQDLRLLFRWADCYVFSVKGVLADVSRNATGPLLCSVGGAVQEVGELYTADAAASARPLADGFGARLFWSNECWQDSTGILGADGDCNVQIPLRRSPAQGGGGCEAPASVLRLRVRPTVLAYAASEPGLRLALCEEAKRRLHARVALPPE</sequence>
<name>A0ABN9PI29_9DINO</name>
<dbReference type="PROSITE" id="PS01096">
    <property type="entry name" value="PPIC_PPIASE_1"/>
    <property type="match status" value="1"/>
</dbReference>
<keyword evidence="1" id="KW-0697">Rotamase</keyword>
<keyword evidence="1" id="KW-0413">Isomerase</keyword>
<protein>
    <recommendedName>
        <fullName evidence="2">PpiC domain-containing protein</fullName>
    </recommendedName>
</protein>